<feature type="transmembrane region" description="Helical" evidence="1">
    <location>
        <begin position="310"/>
        <end position="337"/>
    </location>
</feature>
<proteinExistence type="predicted"/>
<feature type="transmembrane region" description="Helical" evidence="1">
    <location>
        <begin position="222"/>
        <end position="240"/>
    </location>
</feature>
<dbReference type="GO" id="GO:0016020">
    <property type="term" value="C:membrane"/>
    <property type="evidence" value="ECO:0007669"/>
    <property type="project" value="TreeGrafter"/>
</dbReference>
<feature type="domain" description="Acyltransferase 3" evidence="2">
    <location>
        <begin position="9"/>
        <end position="361"/>
    </location>
</feature>
<feature type="transmembrane region" description="Helical" evidence="1">
    <location>
        <begin position="256"/>
        <end position="274"/>
    </location>
</feature>
<feature type="transmembrane region" description="Helical" evidence="1">
    <location>
        <begin position="51"/>
        <end position="78"/>
    </location>
</feature>
<keyword evidence="4" id="KW-1185">Reference proteome</keyword>
<sequence>MLGNKSLNKLHALRGFCAFYVVVFHAKIILWSGGSLFLEKFPRINWSLADYIYFSADMLSSAGQEMVIIFFVLSGFFIRHAQLKRVRTALQFYVNRLLRIYPPFLFSITLSGVVLAYVAAFHHEVMDPMSSRALNQSLELAWQDMDLKKIGILRSIFFIRLDNSYFGYNEAYWSLLPEVIFYFLVPFIFAKIRSYYWISLILYIAGLIMQVSGLGIHPVISYPLIYNCYFAVGVGFYDFVKSNEVYIEKINNMNKILILLITVIIFGLIIVFAVLQEKIYSWPLAGVLAIWLMSILLSKNTSENNVLINVFSRIGIFSFSLYLYHYPILIIAYVYMVYFTNEIFVYDRYYWFVLPIVLFVCKMLYRITEKKAVEYFRKI</sequence>
<organism evidence="3 4">
    <name type="scientific">Hymenobacter amundsenii</name>
    <dbReference type="NCBI Taxonomy" id="2006685"/>
    <lineage>
        <taxon>Bacteria</taxon>
        <taxon>Pseudomonadati</taxon>
        <taxon>Bacteroidota</taxon>
        <taxon>Cytophagia</taxon>
        <taxon>Cytophagales</taxon>
        <taxon>Hymenobacteraceae</taxon>
        <taxon>Hymenobacter</taxon>
    </lineage>
</organism>
<dbReference type="AlphaFoldDB" id="A0A246FG16"/>
<reference evidence="3 4" key="1">
    <citation type="submission" date="2017-06" db="EMBL/GenBank/DDBJ databases">
        <title>Hymenobacter amundsenii sp. nov. isolated from regoliths in Antarctica.</title>
        <authorList>
            <person name="Sedlacek I."/>
            <person name="Kralova S."/>
            <person name="Pantucek R."/>
            <person name="Svec P."/>
            <person name="Holochova P."/>
            <person name="Stankova E."/>
            <person name="Vrbovska V."/>
            <person name="Busse H.-J."/>
        </authorList>
    </citation>
    <scope>NUCLEOTIDE SEQUENCE [LARGE SCALE GENOMIC DNA]</scope>
    <source>
        <strain evidence="3 4">CCM 8682</strain>
    </source>
</reference>
<dbReference type="EMBL" id="NIRR01000062">
    <property type="protein sequence ID" value="OWP61480.1"/>
    <property type="molecule type" value="Genomic_DNA"/>
</dbReference>
<gene>
    <name evidence="3" type="ORF">CDA63_19230</name>
</gene>
<dbReference type="PANTHER" id="PTHR23028:SF53">
    <property type="entry name" value="ACYL_TRANSF_3 DOMAIN-CONTAINING PROTEIN"/>
    <property type="match status" value="1"/>
</dbReference>
<evidence type="ECO:0000259" key="2">
    <source>
        <dbReference type="Pfam" id="PF01757"/>
    </source>
</evidence>
<evidence type="ECO:0000313" key="4">
    <source>
        <dbReference type="Proteomes" id="UP000197277"/>
    </source>
</evidence>
<feature type="transmembrane region" description="Helical" evidence="1">
    <location>
        <begin position="171"/>
        <end position="189"/>
    </location>
</feature>
<feature type="transmembrane region" description="Helical" evidence="1">
    <location>
        <begin position="196"/>
        <end position="216"/>
    </location>
</feature>
<dbReference type="Pfam" id="PF01757">
    <property type="entry name" value="Acyl_transf_3"/>
    <property type="match status" value="1"/>
</dbReference>
<evidence type="ECO:0000256" key="1">
    <source>
        <dbReference type="SAM" id="Phobius"/>
    </source>
</evidence>
<dbReference type="PANTHER" id="PTHR23028">
    <property type="entry name" value="ACETYLTRANSFERASE"/>
    <property type="match status" value="1"/>
</dbReference>
<keyword evidence="1" id="KW-0812">Transmembrane</keyword>
<protein>
    <recommendedName>
        <fullName evidence="2">Acyltransferase 3 domain-containing protein</fullName>
    </recommendedName>
</protein>
<dbReference type="RefSeq" id="WP_088466079.1">
    <property type="nucleotide sequence ID" value="NZ_NIRR01000062.1"/>
</dbReference>
<feature type="transmembrane region" description="Helical" evidence="1">
    <location>
        <begin position="280"/>
        <end position="298"/>
    </location>
</feature>
<accession>A0A246FG16</accession>
<feature type="transmembrane region" description="Helical" evidence="1">
    <location>
        <begin position="349"/>
        <end position="368"/>
    </location>
</feature>
<dbReference type="InterPro" id="IPR002656">
    <property type="entry name" value="Acyl_transf_3_dom"/>
</dbReference>
<name>A0A246FG16_9BACT</name>
<evidence type="ECO:0000313" key="3">
    <source>
        <dbReference type="EMBL" id="OWP61480.1"/>
    </source>
</evidence>
<dbReference type="GO" id="GO:0000271">
    <property type="term" value="P:polysaccharide biosynthetic process"/>
    <property type="evidence" value="ECO:0007669"/>
    <property type="project" value="TreeGrafter"/>
</dbReference>
<dbReference type="InterPro" id="IPR050879">
    <property type="entry name" value="Acyltransferase_3"/>
</dbReference>
<dbReference type="Proteomes" id="UP000197277">
    <property type="component" value="Unassembled WGS sequence"/>
</dbReference>
<dbReference type="OrthoDB" id="9796461at2"/>
<dbReference type="GO" id="GO:0016747">
    <property type="term" value="F:acyltransferase activity, transferring groups other than amino-acyl groups"/>
    <property type="evidence" value="ECO:0007669"/>
    <property type="project" value="InterPro"/>
</dbReference>
<feature type="transmembrane region" description="Helical" evidence="1">
    <location>
        <begin position="98"/>
        <end position="120"/>
    </location>
</feature>
<keyword evidence="1" id="KW-0472">Membrane</keyword>
<keyword evidence="1" id="KW-1133">Transmembrane helix</keyword>
<comment type="caution">
    <text evidence="3">The sequence shown here is derived from an EMBL/GenBank/DDBJ whole genome shotgun (WGS) entry which is preliminary data.</text>
</comment>
<feature type="transmembrane region" description="Helical" evidence="1">
    <location>
        <begin position="12"/>
        <end position="31"/>
    </location>
</feature>